<gene>
    <name evidence="2" type="ORF">B296_00027831</name>
</gene>
<comment type="caution">
    <text evidence="2">The sequence shown here is derived from an EMBL/GenBank/DDBJ whole genome shotgun (WGS) entry which is preliminary data.</text>
</comment>
<dbReference type="Proteomes" id="UP000287651">
    <property type="component" value="Unassembled WGS sequence"/>
</dbReference>
<evidence type="ECO:0000313" key="3">
    <source>
        <dbReference type="Proteomes" id="UP000287651"/>
    </source>
</evidence>
<dbReference type="EMBL" id="AMZH03005996">
    <property type="protein sequence ID" value="RRT64951.1"/>
    <property type="molecule type" value="Genomic_DNA"/>
</dbReference>
<dbReference type="AlphaFoldDB" id="A0A426ZLZ4"/>
<reference evidence="2 3" key="1">
    <citation type="journal article" date="2014" name="Agronomy (Basel)">
        <title>A Draft Genome Sequence for Ensete ventricosum, the Drought-Tolerant Tree Against Hunger.</title>
        <authorList>
            <person name="Harrison J."/>
            <person name="Moore K.A."/>
            <person name="Paszkiewicz K."/>
            <person name="Jones T."/>
            <person name="Grant M."/>
            <person name="Ambacheew D."/>
            <person name="Muzemil S."/>
            <person name="Studholme D.J."/>
        </authorList>
    </citation>
    <scope>NUCLEOTIDE SEQUENCE [LARGE SCALE GENOMIC DNA]</scope>
</reference>
<feature type="compositionally biased region" description="Basic and acidic residues" evidence="1">
    <location>
        <begin position="36"/>
        <end position="56"/>
    </location>
</feature>
<accession>A0A426ZLZ4</accession>
<proteinExistence type="predicted"/>
<sequence>MRQQDPTDAICGRDRHDRFTRYKNSSSVASNARFITSEDKPPCSDAKPARFQEKSNNHQIVSSRRDFDRLDEGRTERSTIEMGKKAVADESRRLGAAVAIIDADVGGGRGGEHLALVLEGDVGLGDSDGELTGGMGFEFHVPQQPIAAAEPPEASLQRPQARAQHPRYLEIRVLSAPPHLLVAGTPSGSPKLGSFSAAARAGS</sequence>
<evidence type="ECO:0000313" key="2">
    <source>
        <dbReference type="EMBL" id="RRT64951.1"/>
    </source>
</evidence>
<name>A0A426ZLZ4_ENSVE</name>
<protein>
    <submittedName>
        <fullName evidence="2">Uncharacterized protein</fullName>
    </submittedName>
</protein>
<evidence type="ECO:0000256" key="1">
    <source>
        <dbReference type="SAM" id="MobiDB-lite"/>
    </source>
</evidence>
<feature type="region of interest" description="Disordered" evidence="1">
    <location>
        <begin position="32"/>
        <end position="59"/>
    </location>
</feature>
<organism evidence="2 3">
    <name type="scientific">Ensete ventricosum</name>
    <name type="common">Abyssinian banana</name>
    <name type="synonym">Musa ensete</name>
    <dbReference type="NCBI Taxonomy" id="4639"/>
    <lineage>
        <taxon>Eukaryota</taxon>
        <taxon>Viridiplantae</taxon>
        <taxon>Streptophyta</taxon>
        <taxon>Embryophyta</taxon>
        <taxon>Tracheophyta</taxon>
        <taxon>Spermatophyta</taxon>
        <taxon>Magnoliopsida</taxon>
        <taxon>Liliopsida</taxon>
        <taxon>Zingiberales</taxon>
        <taxon>Musaceae</taxon>
        <taxon>Ensete</taxon>
    </lineage>
</organism>